<protein>
    <submittedName>
        <fullName evidence="3">T9SS type A sorting domain-containing protein</fullName>
    </submittedName>
</protein>
<dbReference type="PANTHER" id="PTHR34154">
    <property type="entry name" value="ALKALI-SENSITIVE LINKAGE PROTEIN 1"/>
    <property type="match status" value="1"/>
</dbReference>
<dbReference type="Pfam" id="PF11790">
    <property type="entry name" value="Glyco_hydro_cc"/>
    <property type="match status" value="1"/>
</dbReference>
<dbReference type="Proteomes" id="UP000823598">
    <property type="component" value="Unassembled WGS sequence"/>
</dbReference>
<evidence type="ECO:0000313" key="4">
    <source>
        <dbReference type="Proteomes" id="UP000823598"/>
    </source>
</evidence>
<dbReference type="SUPFAM" id="SSF51445">
    <property type="entry name" value="(Trans)glycosidases"/>
    <property type="match status" value="1"/>
</dbReference>
<sequence length="506" mass="55688">MNKKLVYAMLAAFAVTAFNADAKSFKRGVSENAFTLTEEMDVLVPGCSWLYNWANTPTSNADYMSDDTWEFIPMCWNANYNSDNIRNYCKAHPETKYLLGFNEPNFVAQANMTPESAAAAWPQVKALADELGLELVGPAVNYSPDGPENDPYTWYAKFVELVGLDAFDYIAIHNYSGGSGGMKDMIDRFYSLYGKKIWVTEFCSWSGDNITAEAQIASMIEQLEYLEKEDKVFRYSWFKAKGSITNHPCYGLIVPQNGFGERTLSEAGKVYVYMTEFDESVYHSVDEVVPASEYISSKSLMLGSNGDSLNPGELEITQLSSGAYADYQFDIPSAGEYTLTLRVSGQGEPTRFDPSIAIYSVDENGEQLATLAEATQFALSGDNAVFENVAFKLQLQAGKQRIRIADANPYMPSGIHISSLSFKEDFGGVDSVVANSDEFTCAVEGGMLHVYGASVALRGEVYDLNGRLVMSGAFDGNMMSVSGLAAGMYVLKLYTAGGMQALKFYR</sequence>
<evidence type="ECO:0000256" key="1">
    <source>
        <dbReference type="SAM" id="SignalP"/>
    </source>
</evidence>
<dbReference type="Gene3D" id="2.60.120.260">
    <property type="entry name" value="Galactose-binding domain-like"/>
    <property type="match status" value="1"/>
</dbReference>
<dbReference type="Gene3D" id="3.20.20.80">
    <property type="entry name" value="Glycosidases"/>
    <property type="match status" value="1"/>
</dbReference>
<reference evidence="3" key="1">
    <citation type="submission" date="2020-10" db="EMBL/GenBank/DDBJ databases">
        <authorList>
            <person name="Gilroy R."/>
        </authorList>
    </citation>
    <scope>NUCLEOTIDE SEQUENCE</scope>
    <source>
        <strain evidence="3">6919</strain>
    </source>
</reference>
<feature type="domain" description="Asl1-like glycosyl hydrolase catalytic" evidence="2">
    <location>
        <begin position="47"/>
        <end position="271"/>
    </location>
</feature>
<evidence type="ECO:0000313" key="3">
    <source>
        <dbReference type="EMBL" id="MBO8476609.1"/>
    </source>
</evidence>
<comment type="caution">
    <text evidence="3">The sequence shown here is derived from an EMBL/GenBank/DDBJ whole genome shotgun (WGS) entry which is preliminary data.</text>
</comment>
<reference evidence="3" key="2">
    <citation type="journal article" date="2021" name="PeerJ">
        <title>Extensive microbial diversity within the chicken gut microbiome revealed by metagenomics and culture.</title>
        <authorList>
            <person name="Gilroy R."/>
            <person name="Ravi A."/>
            <person name="Getino M."/>
            <person name="Pursley I."/>
            <person name="Horton D.L."/>
            <person name="Alikhan N.F."/>
            <person name="Baker D."/>
            <person name="Gharbi K."/>
            <person name="Hall N."/>
            <person name="Watson M."/>
            <person name="Adriaenssens E.M."/>
            <person name="Foster-Nyarko E."/>
            <person name="Jarju S."/>
            <person name="Secka A."/>
            <person name="Antonio M."/>
            <person name="Oren A."/>
            <person name="Chaudhuri R.R."/>
            <person name="La Ragione R."/>
            <person name="Hildebrand F."/>
            <person name="Pallen M.J."/>
        </authorList>
    </citation>
    <scope>NUCLEOTIDE SEQUENCE</scope>
    <source>
        <strain evidence="3">6919</strain>
    </source>
</reference>
<accession>A0A9D9IPD1</accession>
<dbReference type="AlphaFoldDB" id="A0A9D9IPD1"/>
<dbReference type="NCBIfam" id="TIGR04183">
    <property type="entry name" value="Por_Secre_tail"/>
    <property type="match status" value="1"/>
</dbReference>
<name>A0A9D9IPD1_9BACT</name>
<feature type="chain" id="PRO_5039436054" evidence="1">
    <location>
        <begin position="23"/>
        <end position="506"/>
    </location>
</feature>
<dbReference type="PANTHER" id="PTHR34154:SF3">
    <property type="entry name" value="ALKALI-SENSITIVE LINKAGE PROTEIN 1"/>
    <property type="match status" value="1"/>
</dbReference>
<dbReference type="InterPro" id="IPR026444">
    <property type="entry name" value="Secre_tail"/>
</dbReference>
<dbReference type="InterPro" id="IPR053183">
    <property type="entry name" value="ASL1"/>
</dbReference>
<dbReference type="SUPFAM" id="SSF49785">
    <property type="entry name" value="Galactose-binding domain-like"/>
    <property type="match status" value="1"/>
</dbReference>
<dbReference type="InterPro" id="IPR008979">
    <property type="entry name" value="Galactose-bd-like_sf"/>
</dbReference>
<dbReference type="GO" id="GO:0071966">
    <property type="term" value="P:fungal-type cell wall polysaccharide metabolic process"/>
    <property type="evidence" value="ECO:0007669"/>
    <property type="project" value="TreeGrafter"/>
</dbReference>
<gene>
    <name evidence="3" type="ORF">IAB88_06415</name>
</gene>
<organism evidence="3 4">
    <name type="scientific">Candidatus Limisoma faecipullorum</name>
    <dbReference type="NCBI Taxonomy" id="2840854"/>
    <lineage>
        <taxon>Bacteria</taxon>
        <taxon>Pseudomonadati</taxon>
        <taxon>Bacteroidota</taxon>
        <taxon>Bacteroidia</taxon>
        <taxon>Bacteroidales</taxon>
        <taxon>Candidatus Limisoma</taxon>
    </lineage>
</organism>
<keyword evidence="1" id="KW-0732">Signal</keyword>
<feature type="signal peptide" evidence="1">
    <location>
        <begin position="1"/>
        <end position="22"/>
    </location>
</feature>
<proteinExistence type="predicted"/>
<dbReference type="EMBL" id="JADIMC010000072">
    <property type="protein sequence ID" value="MBO8476609.1"/>
    <property type="molecule type" value="Genomic_DNA"/>
</dbReference>
<dbReference type="InterPro" id="IPR024655">
    <property type="entry name" value="Asl1_glyco_hydro_catalytic"/>
</dbReference>
<dbReference type="InterPro" id="IPR017853">
    <property type="entry name" value="GH"/>
</dbReference>
<evidence type="ECO:0000259" key="2">
    <source>
        <dbReference type="Pfam" id="PF11790"/>
    </source>
</evidence>